<comment type="caution">
    <text evidence="1">The sequence shown here is derived from an EMBL/GenBank/DDBJ whole genome shotgun (WGS) entry which is preliminary data.</text>
</comment>
<dbReference type="InterPro" id="IPR029058">
    <property type="entry name" value="AB_hydrolase_fold"/>
</dbReference>
<reference evidence="1 2" key="1">
    <citation type="submission" date="2024-03" db="EMBL/GenBank/DDBJ databases">
        <title>Novel species of the genus Variovorax.</title>
        <authorList>
            <person name="Liu Q."/>
            <person name="Xin Y.-H."/>
        </authorList>
    </citation>
    <scope>NUCLEOTIDE SEQUENCE [LARGE SCALE GENOMIC DNA]</scope>
    <source>
        <strain evidence="1 2">KACC 18900</strain>
    </source>
</reference>
<keyword evidence="2" id="KW-1185">Reference proteome</keyword>
<name>A0ABU8WST3_9BURK</name>
<organism evidence="1 2">
    <name type="scientific">Variovorax rhizosphaerae</name>
    <dbReference type="NCBI Taxonomy" id="1836200"/>
    <lineage>
        <taxon>Bacteria</taxon>
        <taxon>Pseudomonadati</taxon>
        <taxon>Pseudomonadota</taxon>
        <taxon>Betaproteobacteria</taxon>
        <taxon>Burkholderiales</taxon>
        <taxon>Comamonadaceae</taxon>
        <taxon>Variovorax</taxon>
    </lineage>
</organism>
<dbReference type="RefSeq" id="WP_340344694.1">
    <property type="nucleotide sequence ID" value="NZ_JBBKZT010000011.1"/>
</dbReference>
<dbReference type="Proteomes" id="UP001385892">
    <property type="component" value="Unassembled WGS sequence"/>
</dbReference>
<proteinExistence type="predicted"/>
<evidence type="ECO:0008006" key="3">
    <source>
        <dbReference type="Google" id="ProtNLM"/>
    </source>
</evidence>
<sequence>MELPTGPYPLPGVRMPTWMVRIDKEGACTTPVALTRLIEHVRGTAHSDVIVAVHGWNYDPSEAVDMYSDLLGKFERLCIDYPPDRPFAPVFVGVLWPSIWMSFDKGPALASVGAAAGVDALVSLLADRVAAAGGAAGLARAHALLAAPAIDDADAAELARLIAPAFGVVADEGAAFQGRDTVASDVLAMMRSMEMALPRSVPGADDQDIDDFSRPSDHTDAHLVGASPRHAGQLGLLDPRHALRLFSLYQMKSRAGTVGTNGVATLLRDLLDRSGTGGDDRGPRVHCIGHSFGCRVLLSAICARPLPRPLASLLLLQPAVSHLCFADAVADAGPPGGYREALDSDRVIRPIVSTYSRRDLVLHDAFHLVLRRPGDLGEAQIAADPLSTSAGSPPSRFAALGGYGPRRAGQALIDPLPAVGTPMVLPQGDPPVVAFDGSRGSIKSHSDVTGPEMAWALHQLVFRH</sequence>
<accession>A0ABU8WST3</accession>
<gene>
    <name evidence="1" type="ORF">WKW82_23130</name>
</gene>
<evidence type="ECO:0000313" key="1">
    <source>
        <dbReference type="EMBL" id="MEJ8849562.1"/>
    </source>
</evidence>
<dbReference type="EMBL" id="JBBKZT010000011">
    <property type="protein sequence ID" value="MEJ8849562.1"/>
    <property type="molecule type" value="Genomic_DNA"/>
</dbReference>
<dbReference type="SUPFAM" id="SSF53474">
    <property type="entry name" value="alpha/beta-Hydrolases"/>
    <property type="match status" value="1"/>
</dbReference>
<protein>
    <recommendedName>
        <fullName evidence="3">Alpha/beta hydrolase</fullName>
    </recommendedName>
</protein>
<evidence type="ECO:0000313" key="2">
    <source>
        <dbReference type="Proteomes" id="UP001385892"/>
    </source>
</evidence>